<evidence type="ECO:0000313" key="4">
    <source>
        <dbReference type="Proteomes" id="UP000188181"/>
    </source>
</evidence>
<dbReference type="AlphaFoldDB" id="A0A1Q2MEH4"/>
<protein>
    <recommendedName>
        <fullName evidence="5">LamG-like jellyroll fold domain-containing protein</fullName>
    </recommendedName>
</protein>
<dbReference type="Proteomes" id="UP000188181">
    <property type="component" value="Chromosome"/>
</dbReference>
<keyword evidence="2" id="KW-0732">Signal</keyword>
<feature type="signal peptide" evidence="2">
    <location>
        <begin position="1"/>
        <end position="20"/>
    </location>
</feature>
<keyword evidence="1" id="KW-0472">Membrane</keyword>
<name>A0A1Q2MEH4_9BACT</name>
<dbReference type="STRING" id="1851148.SMSP2_01312"/>
<dbReference type="OrthoDB" id="259433at2"/>
<keyword evidence="1" id="KW-0812">Transmembrane</keyword>
<reference evidence="4" key="1">
    <citation type="submission" date="2017-02" db="EMBL/GenBank/DDBJ databases">
        <title>Comparative genomics and description of representatives of a novel lineage of planctomycetes thriving in anoxic sediments.</title>
        <authorList>
            <person name="Spring S."/>
            <person name="Bunk B."/>
            <person name="Sproer C."/>
        </authorList>
    </citation>
    <scope>NUCLEOTIDE SEQUENCE [LARGE SCALE GENOMIC DNA]</scope>
    <source>
        <strain evidence="4">SM-Chi-D1</strain>
    </source>
</reference>
<keyword evidence="4" id="KW-1185">Reference proteome</keyword>
<feature type="transmembrane region" description="Helical" evidence="1">
    <location>
        <begin position="234"/>
        <end position="252"/>
    </location>
</feature>
<dbReference type="EMBL" id="CP019646">
    <property type="protein sequence ID" value="AQQ70948.1"/>
    <property type="molecule type" value="Genomic_DNA"/>
</dbReference>
<evidence type="ECO:0008006" key="5">
    <source>
        <dbReference type="Google" id="ProtNLM"/>
    </source>
</evidence>
<dbReference type="InterPro" id="IPR013320">
    <property type="entry name" value="ConA-like_dom_sf"/>
</dbReference>
<dbReference type="RefSeq" id="WP_146683175.1">
    <property type="nucleotide sequence ID" value="NZ_CP019646.1"/>
</dbReference>
<gene>
    <name evidence="3" type="ORF">SMSP2_01312</name>
</gene>
<sequence precursor="true">MKNFVSGILIFSIMCMPSFASLVSHWELNETTGTSGSNSVAGAAPIDFYGTVSDSNWVPGKIGNAVKLNGSDGNYLLIKSGSVYDFGGFEDMTIALWVKFDSIPTVPSVCYLWDNTYSGYKSNLVIVGGEQIRIQSAQGDATGPTGWFDSNAWHHIAFIARNTDDGLCDFEVFVDGESYVTKTDLDRDTTGRLGWAAFGANAAVNGVGANYLSGAIDDIRFYDTALSAADVQSLVPEPVTFAMLALGALVLYRKR</sequence>
<proteinExistence type="predicted"/>
<evidence type="ECO:0000313" key="3">
    <source>
        <dbReference type="EMBL" id="AQQ70948.1"/>
    </source>
</evidence>
<evidence type="ECO:0000256" key="1">
    <source>
        <dbReference type="SAM" id="Phobius"/>
    </source>
</evidence>
<organism evidence="3 4">
    <name type="scientific">Limihaloglobus sulfuriphilus</name>
    <dbReference type="NCBI Taxonomy" id="1851148"/>
    <lineage>
        <taxon>Bacteria</taxon>
        <taxon>Pseudomonadati</taxon>
        <taxon>Planctomycetota</taxon>
        <taxon>Phycisphaerae</taxon>
        <taxon>Sedimentisphaerales</taxon>
        <taxon>Sedimentisphaeraceae</taxon>
        <taxon>Limihaloglobus</taxon>
    </lineage>
</organism>
<feature type="chain" id="PRO_5012591609" description="LamG-like jellyroll fold domain-containing protein" evidence="2">
    <location>
        <begin position="21"/>
        <end position="255"/>
    </location>
</feature>
<evidence type="ECO:0000256" key="2">
    <source>
        <dbReference type="SAM" id="SignalP"/>
    </source>
</evidence>
<dbReference type="Pfam" id="PF13385">
    <property type="entry name" value="Laminin_G_3"/>
    <property type="match status" value="1"/>
</dbReference>
<accession>A0A1Q2MEH4</accession>
<dbReference type="SUPFAM" id="SSF49899">
    <property type="entry name" value="Concanavalin A-like lectins/glucanases"/>
    <property type="match status" value="1"/>
</dbReference>
<keyword evidence="1" id="KW-1133">Transmembrane helix</keyword>
<dbReference type="KEGG" id="pbas:SMSP2_01312"/>
<dbReference type="Gene3D" id="2.60.120.200">
    <property type="match status" value="1"/>
</dbReference>